<comment type="caution">
    <text evidence="2">The sequence shown here is derived from an EMBL/GenBank/DDBJ whole genome shotgun (WGS) entry which is preliminary data.</text>
</comment>
<dbReference type="AlphaFoldDB" id="A0A2T0SS69"/>
<keyword evidence="3" id="KW-1185">Reference proteome</keyword>
<organism evidence="2 3">
    <name type="scientific">Umezawaea tangerina</name>
    <dbReference type="NCBI Taxonomy" id="84725"/>
    <lineage>
        <taxon>Bacteria</taxon>
        <taxon>Bacillati</taxon>
        <taxon>Actinomycetota</taxon>
        <taxon>Actinomycetes</taxon>
        <taxon>Pseudonocardiales</taxon>
        <taxon>Pseudonocardiaceae</taxon>
        <taxon>Umezawaea</taxon>
    </lineage>
</organism>
<dbReference type="RefSeq" id="WP_106192782.1">
    <property type="nucleotide sequence ID" value="NZ_PVTF01000012.1"/>
</dbReference>
<evidence type="ECO:0000313" key="2">
    <source>
        <dbReference type="EMBL" id="PRY36250.1"/>
    </source>
</evidence>
<sequence length="188" mass="19743">MALRAITAASTGLLLLAACASADPPADPHAGHHPTSSAVAGPAGPFTTLDEVVRWTRAASGQCADARTATMPELTSYLGADRARLYEPFIAEWATCSVPPFSKVGLVLFKPDGVRALQESWKRGLADGTLTENPDFGFGDGFALTSEELGTDDLGLRHLWCKPVPGTDAEQEPAGVDGCVFARTKGHH</sequence>
<feature type="chain" id="PRO_5015766276" description="LppA-like lipoprotein" evidence="1">
    <location>
        <begin position="23"/>
        <end position="188"/>
    </location>
</feature>
<evidence type="ECO:0008006" key="4">
    <source>
        <dbReference type="Google" id="ProtNLM"/>
    </source>
</evidence>
<dbReference type="PROSITE" id="PS51257">
    <property type="entry name" value="PROKAR_LIPOPROTEIN"/>
    <property type="match status" value="1"/>
</dbReference>
<dbReference type="OrthoDB" id="3687422at2"/>
<dbReference type="EMBL" id="PVTF01000012">
    <property type="protein sequence ID" value="PRY36250.1"/>
    <property type="molecule type" value="Genomic_DNA"/>
</dbReference>
<reference evidence="2 3" key="1">
    <citation type="submission" date="2018-03" db="EMBL/GenBank/DDBJ databases">
        <title>Genomic Encyclopedia of Archaeal and Bacterial Type Strains, Phase II (KMG-II): from individual species to whole genera.</title>
        <authorList>
            <person name="Goeker M."/>
        </authorList>
    </citation>
    <scope>NUCLEOTIDE SEQUENCE [LARGE SCALE GENOMIC DNA]</scope>
    <source>
        <strain evidence="2 3">DSM 44720</strain>
    </source>
</reference>
<accession>A0A2T0SS69</accession>
<gene>
    <name evidence="2" type="ORF">CLV43_112175</name>
</gene>
<keyword evidence="1" id="KW-0732">Signal</keyword>
<protein>
    <recommendedName>
        <fullName evidence="4">LppA-like lipoprotein</fullName>
    </recommendedName>
</protein>
<dbReference type="Proteomes" id="UP000239494">
    <property type="component" value="Unassembled WGS sequence"/>
</dbReference>
<evidence type="ECO:0000256" key="1">
    <source>
        <dbReference type="SAM" id="SignalP"/>
    </source>
</evidence>
<name>A0A2T0SS69_9PSEU</name>
<feature type="signal peptide" evidence="1">
    <location>
        <begin position="1"/>
        <end position="22"/>
    </location>
</feature>
<proteinExistence type="predicted"/>
<evidence type="ECO:0000313" key="3">
    <source>
        <dbReference type="Proteomes" id="UP000239494"/>
    </source>
</evidence>